<proteinExistence type="predicted"/>
<evidence type="ECO:0000256" key="7">
    <source>
        <dbReference type="ARBA" id="ARBA00023012"/>
    </source>
</evidence>
<dbReference type="GO" id="GO:0000160">
    <property type="term" value="P:phosphorelay signal transduction system"/>
    <property type="evidence" value="ECO:0007669"/>
    <property type="project" value="UniProtKB-KW"/>
</dbReference>
<evidence type="ECO:0000256" key="5">
    <source>
        <dbReference type="ARBA" id="ARBA00022777"/>
    </source>
</evidence>
<gene>
    <name evidence="9" type="ORF">SAMN05660284_00920</name>
</gene>
<keyword evidence="8" id="KW-0812">Transmembrane</keyword>
<keyword evidence="7" id="KW-0902">Two-component regulatory system</keyword>
<dbReference type="AlphaFoldDB" id="A0A1I4X9W5"/>
<sequence length="475" mass="52883">MFGSQRGKTQKLLILAAMALTAWVALSWLFVSSFSRERIGKLVREELEVLNKQTDSLARDTDASLGFLLGVSELVARDERVIGLLSDVSVPAMRRQGARGERLAEINRYLANLSASLSADVVWITAATGDCVAASNAHLPESFIGTNYADRDYFQEARLGKTGQQYAMGRKTNIPGMFFSVPVMVKGRFVGTVTSKIDLPKLAHLVRHADAFVSDENGVVILANDKTMEMRTLPNAPVAHTTEAVRMARYKKMDFPGLDIAPWGSAEFPVLRRFGTETSPFLFSKRVLEGKDLEVHSYRRLPQIEVLNMEKRWLFSLLLATGLLLVAGFVWKFYHKHAKTRRVESALLFRSVMESTADGILIVDGNQRIAAFNQRFMEMWSVPPGLLAAGQTDALITHVMGRAELSLESLSLLSDVLANPRACGRETVQIKDGRIIECDAQAQMLEECVIGRVWRFRDVTAQIESPTQEGNRQDC</sequence>
<dbReference type="GO" id="GO:0016020">
    <property type="term" value="C:membrane"/>
    <property type="evidence" value="ECO:0007669"/>
    <property type="project" value="UniProtKB-SubCell"/>
</dbReference>
<keyword evidence="8" id="KW-0472">Membrane</keyword>
<dbReference type="InterPro" id="IPR035965">
    <property type="entry name" value="PAS-like_dom_sf"/>
</dbReference>
<dbReference type="GO" id="GO:0016301">
    <property type="term" value="F:kinase activity"/>
    <property type="evidence" value="ECO:0007669"/>
    <property type="project" value="UniProtKB-KW"/>
</dbReference>
<dbReference type="InterPro" id="IPR029151">
    <property type="entry name" value="Sensor-like_sf"/>
</dbReference>
<dbReference type="OrthoDB" id="9813903at2"/>
<reference evidence="10" key="1">
    <citation type="submission" date="2016-10" db="EMBL/GenBank/DDBJ databases">
        <authorList>
            <person name="Varghese N."/>
            <person name="Submissions S."/>
        </authorList>
    </citation>
    <scope>NUCLEOTIDE SEQUENCE [LARGE SCALE GENOMIC DNA]</scope>
    <source>
        <strain evidence="10">DSM 6150</strain>
    </source>
</reference>
<keyword evidence="5" id="KW-0418">Kinase</keyword>
<keyword evidence="6" id="KW-0067">ATP-binding</keyword>
<dbReference type="GO" id="GO:0005524">
    <property type="term" value="F:ATP binding"/>
    <property type="evidence" value="ECO:0007669"/>
    <property type="project" value="UniProtKB-KW"/>
</dbReference>
<feature type="transmembrane region" description="Helical" evidence="8">
    <location>
        <begin position="313"/>
        <end position="334"/>
    </location>
</feature>
<evidence type="ECO:0000256" key="6">
    <source>
        <dbReference type="ARBA" id="ARBA00022840"/>
    </source>
</evidence>
<feature type="transmembrane region" description="Helical" evidence="8">
    <location>
        <begin position="12"/>
        <end position="31"/>
    </location>
</feature>
<accession>A0A1I4X9W5</accession>
<evidence type="ECO:0000256" key="3">
    <source>
        <dbReference type="ARBA" id="ARBA00022679"/>
    </source>
</evidence>
<dbReference type="EMBL" id="FOVE01000005">
    <property type="protein sequence ID" value="SFN22684.1"/>
    <property type="molecule type" value="Genomic_DNA"/>
</dbReference>
<comment type="subcellular location">
    <subcellularLocation>
        <location evidence="1">Membrane</location>
    </subcellularLocation>
</comment>
<evidence type="ECO:0000313" key="9">
    <source>
        <dbReference type="EMBL" id="SFN22684.1"/>
    </source>
</evidence>
<evidence type="ECO:0000256" key="1">
    <source>
        <dbReference type="ARBA" id="ARBA00004370"/>
    </source>
</evidence>
<evidence type="ECO:0000256" key="8">
    <source>
        <dbReference type="SAM" id="Phobius"/>
    </source>
</evidence>
<dbReference type="SUPFAM" id="SSF103190">
    <property type="entry name" value="Sensory domain-like"/>
    <property type="match status" value="1"/>
</dbReference>
<evidence type="ECO:0000256" key="2">
    <source>
        <dbReference type="ARBA" id="ARBA00022553"/>
    </source>
</evidence>
<name>A0A1I4X9W5_9NEIS</name>
<dbReference type="Gene3D" id="3.30.450.20">
    <property type="entry name" value="PAS domain"/>
    <property type="match status" value="3"/>
</dbReference>
<keyword evidence="3" id="KW-0808">Transferase</keyword>
<keyword evidence="8" id="KW-1133">Transmembrane helix</keyword>
<dbReference type="Proteomes" id="UP000242869">
    <property type="component" value="Unassembled WGS sequence"/>
</dbReference>
<protein>
    <submittedName>
        <fullName evidence="9">PAS fold</fullName>
    </submittedName>
</protein>
<evidence type="ECO:0000256" key="4">
    <source>
        <dbReference type="ARBA" id="ARBA00022741"/>
    </source>
</evidence>
<organism evidence="9 10">
    <name type="scientific">Formivibrio citricus</name>
    <dbReference type="NCBI Taxonomy" id="83765"/>
    <lineage>
        <taxon>Bacteria</taxon>
        <taxon>Pseudomonadati</taxon>
        <taxon>Pseudomonadota</taxon>
        <taxon>Betaproteobacteria</taxon>
        <taxon>Neisseriales</taxon>
        <taxon>Chitinibacteraceae</taxon>
        <taxon>Formivibrio</taxon>
    </lineage>
</organism>
<dbReference type="RefSeq" id="WP_091191969.1">
    <property type="nucleotide sequence ID" value="NZ_FOVE01000005.1"/>
</dbReference>
<dbReference type="CDD" id="cd12914">
    <property type="entry name" value="PDC1_DGC_like"/>
    <property type="match status" value="1"/>
</dbReference>
<dbReference type="Pfam" id="PF12860">
    <property type="entry name" value="PAS_7"/>
    <property type="match status" value="1"/>
</dbReference>
<dbReference type="STRING" id="83765.SAMN05660284_00920"/>
<dbReference type="SUPFAM" id="SSF55785">
    <property type="entry name" value="PYP-like sensor domain (PAS domain)"/>
    <property type="match status" value="1"/>
</dbReference>
<keyword evidence="4" id="KW-0547">Nucleotide-binding</keyword>
<keyword evidence="2" id="KW-0597">Phosphoprotein</keyword>
<evidence type="ECO:0000313" key="10">
    <source>
        <dbReference type="Proteomes" id="UP000242869"/>
    </source>
</evidence>
<keyword evidence="10" id="KW-1185">Reference proteome</keyword>